<dbReference type="InterPro" id="IPR022307">
    <property type="entry name" value="Helicase_put_actinobac"/>
</dbReference>
<gene>
    <name evidence="5" type="ORF">HIR71_06035</name>
</gene>
<evidence type="ECO:0000256" key="1">
    <source>
        <dbReference type="ARBA" id="ARBA00022741"/>
    </source>
</evidence>
<dbReference type="Proteomes" id="UP000562124">
    <property type="component" value="Unassembled WGS sequence"/>
</dbReference>
<dbReference type="GO" id="GO:0036297">
    <property type="term" value="P:interstrand cross-link repair"/>
    <property type="evidence" value="ECO:0007669"/>
    <property type="project" value="TreeGrafter"/>
</dbReference>
<comment type="caution">
    <text evidence="5">The sequence shown here is derived from an EMBL/GenBank/DDBJ whole genome shotgun (WGS) entry which is preliminary data.</text>
</comment>
<dbReference type="GO" id="GO:0005524">
    <property type="term" value="F:ATP binding"/>
    <property type="evidence" value="ECO:0007669"/>
    <property type="project" value="UniProtKB-KW"/>
</dbReference>
<dbReference type="GO" id="GO:0003676">
    <property type="term" value="F:nucleic acid binding"/>
    <property type="evidence" value="ECO:0007669"/>
    <property type="project" value="InterPro"/>
</dbReference>
<dbReference type="PANTHER" id="PTHR47957:SF3">
    <property type="entry name" value="ATP-DEPENDENT HELICASE HRQ1"/>
    <property type="match status" value="1"/>
</dbReference>
<evidence type="ECO:0000259" key="3">
    <source>
        <dbReference type="PROSITE" id="PS51192"/>
    </source>
</evidence>
<dbReference type="InterPro" id="IPR027417">
    <property type="entry name" value="P-loop_NTPase"/>
</dbReference>
<feature type="domain" description="Helicase C-terminal" evidence="4">
    <location>
        <begin position="421"/>
        <end position="577"/>
    </location>
</feature>
<dbReference type="Gene3D" id="3.40.50.300">
    <property type="entry name" value="P-loop containing nucleotide triphosphate hydrolases"/>
    <property type="match status" value="2"/>
</dbReference>
<dbReference type="SMART" id="SM00487">
    <property type="entry name" value="DEXDc"/>
    <property type="match status" value="1"/>
</dbReference>
<reference evidence="5 6" key="1">
    <citation type="submission" date="2020-04" db="EMBL/GenBank/DDBJ databases">
        <title>Sequencing and Assembly of C. fimi.</title>
        <authorList>
            <person name="Ramsey A.R."/>
        </authorList>
    </citation>
    <scope>NUCLEOTIDE SEQUENCE [LARGE SCALE GENOMIC DNA]</scope>
    <source>
        <strain evidence="5 6">SB</strain>
    </source>
</reference>
<keyword evidence="2" id="KW-0067">ATP-binding</keyword>
<dbReference type="GO" id="GO:0006289">
    <property type="term" value="P:nucleotide-excision repair"/>
    <property type="evidence" value="ECO:0007669"/>
    <property type="project" value="TreeGrafter"/>
</dbReference>
<keyword evidence="5" id="KW-0347">Helicase</keyword>
<dbReference type="CDD" id="cd18797">
    <property type="entry name" value="SF2_C_Hrq"/>
    <property type="match status" value="1"/>
</dbReference>
<evidence type="ECO:0000259" key="4">
    <source>
        <dbReference type="PROSITE" id="PS51194"/>
    </source>
</evidence>
<proteinExistence type="predicted"/>
<dbReference type="AlphaFoldDB" id="A0A7Y0QHD5"/>
<dbReference type="Pfam" id="PF00270">
    <property type="entry name" value="DEAD"/>
    <property type="match status" value="1"/>
</dbReference>
<dbReference type="InterPro" id="IPR011545">
    <property type="entry name" value="DEAD/DEAH_box_helicase_dom"/>
</dbReference>
<dbReference type="Pfam" id="PF09369">
    <property type="entry name" value="MZB"/>
    <property type="match status" value="1"/>
</dbReference>
<dbReference type="PROSITE" id="PS51192">
    <property type="entry name" value="HELICASE_ATP_BIND_1"/>
    <property type="match status" value="1"/>
</dbReference>
<organism evidence="5 6">
    <name type="scientific">Cellulomonas fimi</name>
    <dbReference type="NCBI Taxonomy" id="1708"/>
    <lineage>
        <taxon>Bacteria</taxon>
        <taxon>Bacillati</taxon>
        <taxon>Actinomycetota</taxon>
        <taxon>Actinomycetes</taxon>
        <taxon>Micrococcales</taxon>
        <taxon>Cellulomonadaceae</taxon>
        <taxon>Cellulomonas</taxon>
    </lineage>
</organism>
<dbReference type="InterPro" id="IPR014001">
    <property type="entry name" value="Helicase_ATP-bd"/>
</dbReference>
<name>A0A7Y0QHD5_CELFI</name>
<accession>A0A7Y0QHD5</accession>
<feature type="domain" description="Helicase ATP-binding" evidence="3">
    <location>
        <begin position="138"/>
        <end position="349"/>
    </location>
</feature>
<dbReference type="Pfam" id="PF22982">
    <property type="entry name" value="WHD_HRQ1"/>
    <property type="match status" value="1"/>
</dbReference>
<keyword evidence="6" id="KW-1185">Reference proteome</keyword>
<dbReference type="PANTHER" id="PTHR47957">
    <property type="entry name" value="ATP-DEPENDENT HELICASE HRQ1"/>
    <property type="match status" value="1"/>
</dbReference>
<dbReference type="EMBL" id="JABCJJ010000006">
    <property type="protein sequence ID" value="NMR19784.1"/>
    <property type="molecule type" value="Genomic_DNA"/>
</dbReference>
<dbReference type="GO" id="GO:0043138">
    <property type="term" value="F:3'-5' DNA helicase activity"/>
    <property type="evidence" value="ECO:0007669"/>
    <property type="project" value="TreeGrafter"/>
</dbReference>
<protein>
    <submittedName>
        <fullName evidence="5">DEAD/DEAH box helicase</fullName>
    </submittedName>
</protein>
<dbReference type="NCBIfam" id="TIGR03817">
    <property type="entry name" value="DECH_helic"/>
    <property type="match status" value="1"/>
</dbReference>
<dbReference type="SUPFAM" id="SSF52540">
    <property type="entry name" value="P-loop containing nucleoside triphosphate hydrolases"/>
    <property type="match status" value="1"/>
</dbReference>
<evidence type="ECO:0000256" key="2">
    <source>
        <dbReference type="ARBA" id="ARBA00022840"/>
    </source>
</evidence>
<dbReference type="InterPro" id="IPR055227">
    <property type="entry name" value="HRQ1_WHD"/>
</dbReference>
<dbReference type="InterPro" id="IPR001650">
    <property type="entry name" value="Helicase_C-like"/>
</dbReference>
<keyword evidence="1" id="KW-0547">Nucleotide-binding</keyword>
<dbReference type="InterPro" id="IPR018973">
    <property type="entry name" value="MZB"/>
</dbReference>
<dbReference type="Pfam" id="PF00271">
    <property type="entry name" value="Helicase_C"/>
    <property type="match status" value="1"/>
</dbReference>
<evidence type="ECO:0000313" key="5">
    <source>
        <dbReference type="EMBL" id="NMR19784.1"/>
    </source>
</evidence>
<dbReference type="SMART" id="SM00490">
    <property type="entry name" value="HELICc"/>
    <property type="match status" value="1"/>
</dbReference>
<keyword evidence="5" id="KW-0378">Hydrolase</keyword>
<dbReference type="PROSITE" id="PS51194">
    <property type="entry name" value="HELICASE_CTER"/>
    <property type="match status" value="1"/>
</dbReference>
<sequence>MIVRGPCSRLVTETSTTHLLLRCAVHSTKAQARRSHRSLARLAAVDRLSPAVGRVGSGQAPSVGDGRLRGWSAVGDTDALLDVLLAGGRRADRLTHVEHLPARTGEQVDWPAWADSSLVADYRALGVERPWRHQVEAADAAWSGRHTVLATSTGSGKSLAFWLPALTSVRAAIGAGTLDPGRIESVQRRGSVLYLCPTKALAADQLAGLDRLLAAGSARDLRVATCDGDTPTEDRRWVQEHADVVLTNPDFLHYSLLPNHRRWARLLASLRYVVVDECHAFRGVFGAHVALVLRRLRRLAAHYGAGRGGVGGGHATGEATGPTFLLASATTSDPALSAARLLGVDADDVLAVAHDASPAGRKTVVLWQPPELPGTEAPWSTAPLDADPWATDTPGPAPTVGTGSGMVEADPDRPRRSATAEIADLLADLTVAGARTLAFTRSRRAAETVATVTQQHLAAVDRGLARRVAAYRGGYLPEERRALEAAIRDGTLRALATTNALELGVDISGLDVVLIAGWPGTRVSLWQQAGRAGRAGAEGLVALVAREDPLDTFLVHHPEAIFAAPVEATVFDPTNPYVLAPHLCAAAAELPLRGEDLPLFGPGTAELLDVLVERGALRRRSSGWYWTHHDSAARLTDLRGTGGDPVRVVELETGRLLGTVDAASADATVHPGAVYVHQGATYVVEELDLPDAVALVARRDVDFGTWARWTTSIDIRSTRDRRSWGPVTWGFGSVDVTQQVMSFQRKRIPDMQVLGTELLELPARTLTTAAVWWTAPTSVLTEAGVTAELAPGALHAAEHASIGLLPLLATCDRWDLGGVSTALHVDTEQATVFVYDGYPGGAGFAERGYGLGATWLRATREAIASCRCATGCPACVQSPKCGNGNNPLEKAAAVRLLDAVLAHASN</sequence>
<evidence type="ECO:0000313" key="6">
    <source>
        <dbReference type="Proteomes" id="UP000562124"/>
    </source>
</evidence>